<protein>
    <submittedName>
        <fullName evidence="1">Uncharacterized protein</fullName>
    </submittedName>
</protein>
<organism evidence="1">
    <name type="scientific">marine sediment metagenome</name>
    <dbReference type="NCBI Taxonomy" id="412755"/>
    <lineage>
        <taxon>unclassified sequences</taxon>
        <taxon>metagenomes</taxon>
        <taxon>ecological metagenomes</taxon>
    </lineage>
</organism>
<dbReference type="EMBL" id="BART01038174">
    <property type="protein sequence ID" value="GAH14860.1"/>
    <property type="molecule type" value="Genomic_DNA"/>
</dbReference>
<evidence type="ECO:0000313" key="1">
    <source>
        <dbReference type="EMBL" id="GAH14860.1"/>
    </source>
</evidence>
<proteinExistence type="predicted"/>
<name>X1E364_9ZZZZ</name>
<comment type="caution">
    <text evidence="1">The sequence shown here is derived from an EMBL/GenBank/DDBJ whole genome shotgun (WGS) entry which is preliminary data.</text>
</comment>
<reference evidence="1" key="1">
    <citation type="journal article" date="2014" name="Front. Microbiol.">
        <title>High frequency of phylogenetically diverse reductive dehalogenase-homologous genes in deep subseafloor sedimentary metagenomes.</title>
        <authorList>
            <person name="Kawai M."/>
            <person name="Futagami T."/>
            <person name="Toyoda A."/>
            <person name="Takaki Y."/>
            <person name="Nishi S."/>
            <person name="Hori S."/>
            <person name="Arai W."/>
            <person name="Tsubouchi T."/>
            <person name="Morono Y."/>
            <person name="Uchiyama I."/>
            <person name="Ito T."/>
            <person name="Fujiyama A."/>
            <person name="Inagaki F."/>
            <person name="Takami H."/>
        </authorList>
    </citation>
    <scope>NUCLEOTIDE SEQUENCE</scope>
    <source>
        <strain evidence="1">Expedition CK06-06</strain>
    </source>
</reference>
<gene>
    <name evidence="1" type="ORF">S01H4_63462</name>
</gene>
<sequence>MLSKKAKKLVHWHDNYVVFVTPEAKALKWNDKTIVKISVVEEKGKKKIIIEKGMEL</sequence>
<dbReference type="AlphaFoldDB" id="X1E364"/>
<accession>X1E364</accession>